<feature type="region of interest" description="Disordered" evidence="18">
    <location>
        <begin position="616"/>
        <end position="740"/>
    </location>
</feature>
<comment type="caution">
    <text evidence="20">The sequence shown here is derived from an EMBL/GenBank/DDBJ whole genome shotgun (WGS) entry which is preliminary data.</text>
</comment>
<feature type="compositionally biased region" description="Acidic residues" evidence="18">
    <location>
        <begin position="671"/>
        <end position="686"/>
    </location>
</feature>
<comment type="subcellular location">
    <subcellularLocation>
        <location evidence="2">Chromosome</location>
        <location evidence="2">Telomere</location>
    </subcellularLocation>
    <subcellularLocation>
        <location evidence="1">Nucleus</location>
    </subcellularLocation>
</comment>
<evidence type="ECO:0000256" key="17">
    <source>
        <dbReference type="ARBA" id="ARBA00031847"/>
    </source>
</evidence>
<keyword evidence="15" id="KW-0234">DNA repair</keyword>
<keyword evidence="13" id="KW-0238">DNA-binding</keyword>
<keyword evidence="9" id="KW-0378">Hydrolase</keyword>
<keyword evidence="12" id="KW-0779">Telomere</keyword>
<evidence type="ECO:0000256" key="18">
    <source>
        <dbReference type="SAM" id="MobiDB-lite"/>
    </source>
</evidence>
<evidence type="ECO:0000259" key="19">
    <source>
        <dbReference type="SMART" id="SM00559"/>
    </source>
</evidence>
<dbReference type="InterPro" id="IPR006164">
    <property type="entry name" value="DNA_bd_Ku70/Ku80"/>
</dbReference>
<evidence type="ECO:0000256" key="4">
    <source>
        <dbReference type="ARBA" id="ARBA00012551"/>
    </source>
</evidence>
<sequence length="876" mass="99339">MAPSGEARSGYTVLMFVLDVSKEMGHTRTVELPDGPNGEKRTAEITNLEWALQFVKLKIQEMIYHGRKTDQCGVIIFGAEDTKNIINDQSGGYENVVEYIPIGTPNAGTLAKLDKLTASSVYGDPLDAIIVGLETQSQYLGKKAWTKKIYLVTDGQGPIELEDWEMTADKMNERDVQMLIAGVDFDQDDEEYRFEEEEKTHEKRQNEKFFHAFAERLKTATVGTLAYALQEVIRPDIQGTRSTLSPTVLRLGDANGKPEEAWEILVKTSKCTAVTRPKSFKKFAIRKDDDEDGKTMQVDDEDKENVFVQLKPRTEYFVDRNPEGEEGKDVDGDTKMEVDEEEIDDETGKKKKDALESIEKEQLIRGFKYGTSYVPCPDGQFTRLPTKKGIDICGFFPADNFKRELSMSEIQYVWADPDRPQQQVALSSLVQAMSMEDGKKRKPLMAIARWVTRDGMDPKMGVLLPTMFDEVHCFLWAQMPFADDVRKYTFASLDHLVNKKGEVLTEHPYIPTEEQQDAMDELVDAMDLMEAGPKDEEGNRTPWYSPPDSYNPAFHRVKQAQFHCAIVDDIATNPVPPPHPETTKYFEPPKKVVKAAKEPLERCREKFKVKHIQKEVKRNRKDGHVHANDDDDDVLLLDRKPSRPTQSQSQSQVRLTQASPSGKGKEKATQDAEDSVTEDESDEEELLLPKLPAKEKDKEPADKPKSRQPLPTPARSLSPLAQRPPEKPRSRSGRGKVDADIDRGVASGRIIGNTYPLEDFNANLEKGDVVSKAVEDLGTVIEEVVMRPFANRRTKEMIECMRAMRQTAMVEDEVDAWNTFLENLHEKCMDSKPGNEEFWEEVKKEGRKLSYLTKADVKKYGGTSTKTEQDAEELMR</sequence>
<keyword evidence="7" id="KW-0547">Nucleotide-binding</keyword>
<dbReference type="Gene3D" id="2.40.290.10">
    <property type="match status" value="1"/>
</dbReference>
<evidence type="ECO:0000256" key="7">
    <source>
        <dbReference type="ARBA" id="ARBA00022741"/>
    </source>
</evidence>
<protein>
    <recommendedName>
        <fullName evidence="5">ATP-dependent DNA helicase II subunit 2</fullName>
        <ecNumber evidence="4">3.6.4.12</ecNumber>
    </recommendedName>
    <alternativeName>
        <fullName evidence="17">ATP-dependent DNA helicase II subunit Ku80</fullName>
    </alternativeName>
</protein>
<dbReference type="EMBL" id="JBBXMP010000044">
    <property type="protein sequence ID" value="KAL0065660.1"/>
    <property type="molecule type" value="Genomic_DNA"/>
</dbReference>
<evidence type="ECO:0000256" key="14">
    <source>
        <dbReference type="ARBA" id="ARBA00023172"/>
    </source>
</evidence>
<organism evidence="20 21">
    <name type="scientific">Marasmius tenuissimus</name>
    <dbReference type="NCBI Taxonomy" id="585030"/>
    <lineage>
        <taxon>Eukaryota</taxon>
        <taxon>Fungi</taxon>
        <taxon>Dikarya</taxon>
        <taxon>Basidiomycota</taxon>
        <taxon>Agaricomycotina</taxon>
        <taxon>Agaricomycetes</taxon>
        <taxon>Agaricomycetidae</taxon>
        <taxon>Agaricales</taxon>
        <taxon>Marasmiineae</taxon>
        <taxon>Marasmiaceae</taxon>
        <taxon>Marasmius</taxon>
    </lineage>
</organism>
<name>A0ABR2ZWG1_9AGAR</name>
<dbReference type="InterPro" id="IPR024193">
    <property type="entry name" value="Ku80"/>
</dbReference>
<keyword evidence="10 20" id="KW-0347">Helicase</keyword>
<dbReference type="PANTHER" id="PTHR12604:SF4">
    <property type="entry name" value="X-RAY REPAIR CROSS-COMPLEMENTING PROTEIN 5"/>
    <property type="match status" value="1"/>
</dbReference>
<dbReference type="InterPro" id="IPR036465">
    <property type="entry name" value="vWFA_dom_sf"/>
</dbReference>
<evidence type="ECO:0000256" key="3">
    <source>
        <dbReference type="ARBA" id="ARBA00007726"/>
    </source>
</evidence>
<accession>A0ABR2ZWG1</accession>
<comment type="similarity">
    <text evidence="3">Belongs to the ku80 family.</text>
</comment>
<dbReference type="Gene3D" id="3.40.50.410">
    <property type="entry name" value="von Willebrand factor, type A domain"/>
    <property type="match status" value="1"/>
</dbReference>
<feature type="compositionally biased region" description="Basic and acidic residues" evidence="18">
    <location>
        <begin position="692"/>
        <end position="705"/>
    </location>
</feature>
<evidence type="ECO:0000256" key="9">
    <source>
        <dbReference type="ARBA" id="ARBA00022801"/>
    </source>
</evidence>
<dbReference type="SUPFAM" id="SSF100939">
    <property type="entry name" value="SPOC domain-like"/>
    <property type="match status" value="1"/>
</dbReference>
<dbReference type="Gene3D" id="1.25.40.240">
    <property type="entry name" value="Ku, C-terminal domain"/>
    <property type="match status" value="1"/>
</dbReference>
<dbReference type="Pfam" id="PF08785">
    <property type="entry name" value="Ku_PK_bind"/>
    <property type="match status" value="1"/>
</dbReference>
<dbReference type="Gene3D" id="1.10.1600.10">
    <property type="match status" value="1"/>
</dbReference>
<keyword evidence="6" id="KW-0158">Chromosome</keyword>
<dbReference type="EC" id="3.6.4.12" evidence="4"/>
<evidence type="ECO:0000313" key="21">
    <source>
        <dbReference type="Proteomes" id="UP001437256"/>
    </source>
</evidence>
<feature type="domain" description="Ku" evidence="19">
    <location>
        <begin position="355"/>
        <end position="496"/>
    </location>
</feature>
<dbReference type="SUPFAM" id="SSF101420">
    <property type="entry name" value="C-terminal domain of Ku80"/>
    <property type="match status" value="1"/>
</dbReference>
<evidence type="ECO:0000256" key="8">
    <source>
        <dbReference type="ARBA" id="ARBA00022763"/>
    </source>
</evidence>
<keyword evidence="16" id="KW-0539">Nucleus</keyword>
<evidence type="ECO:0000256" key="15">
    <source>
        <dbReference type="ARBA" id="ARBA00023204"/>
    </source>
</evidence>
<evidence type="ECO:0000256" key="1">
    <source>
        <dbReference type="ARBA" id="ARBA00004123"/>
    </source>
</evidence>
<dbReference type="InterPro" id="IPR016194">
    <property type="entry name" value="SPOC-like_C_dom_sf"/>
</dbReference>
<dbReference type="Pfam" id="PF02735">
    <property type="entry name" value="Ku"/>
    <property type="match status" value="1"/>
</dbReference>
<feature type="compositionally biased region" description="Basic and acidic residues" evidence="18">
    <location>
        <begin position="724"/>
        <end position="740"/>
    </location>
</feature>
<dbReference type="Proteomes" id="UP001437256">
    <property type="component" value="Unassembled WGS sequence"/>
</dbReference>
<dbReference type="PANTHER" id="PTHR12604">
    <property type="entry name" value="KU AUTOANTIGEN DNA HELICASE"/>
    <property type="match status" value="1"/>
</dbReference>
<keyword evidence="14" id="KW-0233">DNA recombination</keyword>
<keyword evidence="11" id="KW-0067">ATP-binding</keyword>
<dbReference type="SUPFAM" id="SSF53300">
    <property type="entry name" value="vWA-like"/>
    <property type="match status" value="1"/>
</dbReference>
<evidence type="ECO:0000313" key="20">
    <source>
        <dbReference type="EMBL" id="KAL0065660.1"/>
    </source>
</evidence>
<gene>
    <name evidence="20" type="primary">YKU80</name>
    <name evidence="20" type="ORF">AAF712_007301</name>
</gene>
<evidence type="ECO:0000256" key="2">
    <source>
        <dbReference type="ARBA" id="ARBA00004574"/>
    </source>
</evidence>
<evidence type="ECO:0000256" key="16">
    <source>
        <dbReference type="ARBA" id="ARBA00023242"/>
    </source>
</evidence>
<evidence type="ECO:0000256" key="10">
    <source>
        <dbReference type="ARBA" id="ARBA00022806"/>
    </source>
</evidence>
<dbReference type="SMART" id="SM00559">
    <property type="entry name" value="Ku78"/>
    <property type="match status" value="1"/>
</dbReference>
<dbReference type="CDD" id="cd00873">
    <property type="entry name" value="KU80"/>
    <property type="match status" value="1"/>
</dbReference>
<dbReference type="InterPro" id="IPR014893">
    <property type="entry name" value="Ku_PK_bind"/>
</dbReference>
<reference evidence="20 21" key="1">
    <citation type="submission" date="2024-05" db="EMBL/GenBank/DDBJ databases">
        <title>A draft genome resource for the thread blight pathogen Marasmius tenuissimus strain MS-2.</title>
        <authorList>
            <person name="Yulfo-Soto G.E."/>
            <person name="Baruah I.K."/>
            <person name="Amoako-Attah I."/>
            <person name="Bukari Y."/>
            <person name="Meinhardt L.W."/>
            <person name="Bailey B.A."/>
            <person name="Cohen S.P."/>
        </authorList>
    </citation>
    <scope>NUCLEOTIDE SEQUENCE [LARGE SCALE GENOMIC DNA]</scope>
    <source>
        <strain evidence="20 21">MS-2</strain>
    </source>
</reference>
<feature type="compositionally biased region" description="Basic and acidic residues" evidence="18">
    <location>
        <begin position="616"/>
        <end position="628"/>
    </location>
</feature>
<keyword evidence="21" id="KW-1185">Reference proteome</keyword>
<proteinExistence type="inferred from homology"/>
<evidence type="ECO:0000256" key="5">
    <source>
        <dbReference type="ARBA" id="ARBA00021792"/>
    </source>
</evidence>
<evidence type="ECO:0000256" key="12">
    <source>
        <dbReference type="ARBA" id="ARBA00022895"/>
    </source>
</evidence>
<evidence type="ECO:0000256" key="11">
    <source>
        <dbReference type="ARBA" id="ARBA00022840"/>
    </source>
</evidence>
<evidence type="ECO:0000256" key="6">
    <source>
        <dbReference type="ARBA" id="ARBA00022454"/>
    </source>
</evidence>
<dbReference type="InterPro" id="IPR036494">
    <property type="entry name" value="Ku_C_sf"/>
</dbReference>
<dbReference type="GO" id="GO:0004386">
    <property type="term" value="F:helicase activity"/>
    <property type="evidence" value="ECO:0007669"/>
    <property type="project" value="UniProtKB-KW"/>
</dbReference>
<keyword evidence="8" id="KW-0227">DNA damage</keyword>
<evidence type="ECO:0000256" key="13">
    <source>
        <dbReference type="ARBA" id="ARBA00023125"/>
    </source>
</evidence>